<dbReference type="InterPro" id="IPR043502">
    <property type="entry name" value="DNA/RNA_pol_sf"/>
</dbReference>
<dbReference type="GO" id="GO:0003964">
    <property type="term" value="F:RNA-directed DNA polymerase activity"/>
    <property type="evidence" value="ECO:0007669"/>
    <property type="project" value="UniProtKB-KW"/>
</dbReference>
<protein>
    <submittedName>
        <fullName evidence="3">RNA-directed DNA polymerase (Reverse transcriptase)</fullName>
    </submittedName>
</protein>
<dbReference type="KEGG" id="dpr:Despr_0233"/>
<dbReference type="PROSITE" id="PS50878">
    <property type="entry name" value="RT_POL"/>
    <property type="match status" value="1"/>
</dbReference>
<reference evidence="3 4" key="1">
    <citation type="journal article" date="2011" name="Stand. Genomic Sci.">
        <title>Complete genome sequence of Desulfobulbus propionicus type strain (1pr3).</title>
        <authorList>
            <person name="Pagani I."/>
            <person name="Lapidus A."/>
            <person name="Nolan M."/>
            <person name="Lucas S."/>
            <person name="Hammon N."/>
            <person name="Deshpande S."/>
            <person name="Cheng J.F."/>
            <person name="Chertkov O."/>
            <person name="Davenport K."/>
            <person name="Tapia R."/>
            <person name="Han C."/>
            <person name="Goodwin L."/>
            <person name="Pitluck S."/>
            <person name="Liolios K."/>
            <person name="Mavromatis K."/>
            <person name="Ivanova N."/>
            <person name="Mikhailova N."/>
            <person name="Pati A."/>
            <person name="Chen A."/>
            <person name="Palaniappan K."/>
            <person name="Land M."/>
            <person name="Hauser L."/>
            <person name="Chang Y.J."/>
            <person name="Jeffries C.D."/>
            <person name="Detter J.C."/>
            <person name="Brambilla E."/>
            <person name="Kannan K.P."/>
            <person name="Djao O.D."/>
            <person name="Rohde M."/>
            <person name="Pukall R."/>
            <person name="Spring S."/>
            <person name="Goker M."/>
            <person name="Sikorski J."/>
            <person name="Woyke T."/>
            <person name="Bristow J."/>
            <person name="Eisen J.A."/>
            <person name="Markowitz V."/>
            <person name="Hugenholtz P."/>
            <person name="Kyrpides N.C."/>
            <person name="Klenk H.P."/>
        </authorList>
    </citation>
    <scope>NUCLEOTIDE SEQUENCE [LARGE SCALE GENOMIC DNA]</scope>
    <source>
        <strain evidence="4">ATCC 33891 / DSM 2032 / 1pr3</strain>
    </source>
</reference>
<keyword evidence="3" id="KW-0695">RNA-directed DNA polymerase</keyword>
<evidence type="ECO:0000313" key="4">
    <source>
        <dbReference type="Proteomes" id="UP000006365"/>
    </source>
</evidence>
<keyword evidence="3" id="KW-0808">Transferase</keyword>
<name>A0A7U3YJD4_DESPD</name>
<comment type="similarity">
    <text evidence="1">Belongs to the bacterial reverse transcriptase family.</text>
</comment>
<dbReference type="InterPro" id="IPR000477">
    <property type="entry name" value="RT_dom"/>
</dbReference>
<keyword evidence="3" id="KW-0548">Nucleotidyltransferase</keyword>
<proteinExistence type="inferred from homology"/>
<accession>A0A7U3YJD4</accession>
<dbReference type="Proteomes" id="UP000006365">
    <property type="component" value="Chromosome"/>
</dbReference>
<organism evidence="3 4">
    <name type="scientific">Desulfobulbus propionicus (strain ATCC 33891 / DSM 2032 / VKM B-1956 / 1pr3)</name>
    <dbReference type="NCBI Taxonomy" id="577650"/>
    <lineage>
        <taxon>Bacteria</taxon>
        <taxon>Pseudomonadati</taxon>
        <taxon>Thermodesulfobacteriota</taxon>
        <taxon>Desulfobulbia</taxon>
        <taxon>Desulfobulbales</taxon>
        <taxon>Desulfobulbaceae</taxon>
        <taxon>Desulfobulbus</taxon>
    </lineage>
</organism>
<evidence type="ECO:0000313" key="3">
    <source>
        <dbReference type="EMBL" id="ADW16420.1"/>
    </source>
</evidence>
<dbReference type="Pfam" id="PF00078">
    <property type="entry name" value="RVT_1"/>
    <property type="match status" value="1"/>
</dbReference>
<keyword evidence="4" id="KW-1185">Reference proteome</keyword>
<evidence type="ECO:0000256" key="1">
    <source>
        <dbReference type="ARBA" id="ARBA00034120"/>
    </source>
</evidence>
<dbReference type="PANTHER" id="PTHR34047:SF8">
    <property type="entry name" value="PROTEIN YKFC"/>
    <property type="match status" value="1"/>
</dbReference>
<feature type="domain" description="Reverse transcriptase" evidence="2">
    <location>
        <begin position="86"/>
        <end position="318"/>
    </location>
</feature>
<dbReference type="EMBL" id="CP002364">
    <property type="protein sequence ID" value="ADW16420.1"/>
    <property type="molecule type" value="Genomic_DNA"/>
</dbReference>
<dbReference type="SUPFAM" id="SSF56672">
    <property type="entry name" value="DNA/RNA polymerases"/>
    <property type="match status" value="1"/>
</dbReference>
<dbReference type="AlphaFoldDB" id="A0A7U3YJD4"/>
<dbReference type="PANTHER" id="PTHR34047">
    <property type="entry name" value="NUCLEAR INTRON MATURASE 1, MITOCHONDRIAL-RELATED"/>
    <property type="match status" value="1"/>
</dbReference>
<gene>
    <name evidence="3" type="ordered locus">Despr_0233</name>
</gene>
<evidence type="ECO:0000259" key="2">
    <source>
        <dbReference type="PROSITE" id="PS50878"/>
    </source>
</evidence>
<sequence length="508" mass="58654">MRWAFFIDGGMSLEKDLIKTIGEEAKKLSQRHHAYHNTLELEHIRKSNRVSNPGDKELKIPAYWSSEKKFNPFYVHKNRRQIAHSIAKKIQNGTYEPNPPQKMEIPKASGGSRTVTIYQIPDAAVSTLIYQQLLSKNKHRFSSFSYAYRNDRNVHFAIQDIAIELKELSRVFVAEFDFSKFFDSINHSYLYRQFNENGFFISEREDSVIKSFLKSKNVGIPQGTSISLFLANIVCWKLDKGLEQVGLKFARYADDTVIWSHDYQKISMAYDIISNFSKEAGVEINAKKSDGISLLCRKDMPSELAQRKEEIDFLGYSISVDNVSIKKSSVNKIKRQISYTLYKHLIKPLRGNKLVAIKIPANNKDTHLLSAILEIRRYLYGNLNDQMIANYLNGKSNRIFFKGIMSFYPLINNEQQLKELDGWLVTAIFKAIRIRSKLLKKWNFNRDNSFPFNIPHKDLTTAFKQQKVKGKKLLQIPSFFTIYKALKKGVTDKGIAGVMNPTSNGYNY</sequence>
<dbReference type="InterPro" id="IPR051083">
    <property type="entry name" value="GrpII_Intron_Splice-Mob/Def"/>
</dbReference>